<evidence type="ECO:0000313" key="2">
    <source>
        <dbReference type="Proteomes" id="UP001148838"/>
    </source>
</evidence>
<reference evidence="1 2" key="1">
    <citation type="journal article" date="2022" name="Allergy">
        <title>Genome assembly and annotation of Periplaneta americana reveal a comprehensive cockroach allergen profile.</title>
        <authorList>
            <person name="Wang L."/>
            <person name="Xiong Q."/>
            <person name="Saelim N."/>
            <person name="Wang L."/>
            <person name="Nong W."/>
            <person name="Wan A.T."/>
            <person name="Shi M."/>
            <person name="Liu X."/>
            <person name="Cao Q."/>
            <person name="Hui J.H.L."/>
            <person name="Sookrung N."/>
            <person name="Leung T.F."/>
            <person name="Tungtrongchitr A."/>
            <person name="Tsui S.K.W."/>
        </authorList>
    </citation>
    <scope>NUCLEOTIDE SEQUENCE [LARGE SCALE GENOMIC DNA]</scope>
    <source>
        <strain evidence="1">PWHHKU_190912</strain>
    </source>
</reference>
<dbReference type="EMBL" id="JAJSOF020000021">
    <property type="protein sequence ID" value="KAJ4437467.1"/>
    <property type="molecule type" value="Genomic_DNA"/>
</dbReference>
<dbReference type="Proteomes" id="UP001148838">
    <property type="component" value="Unassembled WGS sequence"/>
</dbReference>
<gene>
    <name evidence="1" type="ORF">ANN_17611</name>
</gene>
<sequence length="143" mass="16418">MVFGDMRPRIRHRLPGIHLTVGENFVKPNQFLSGHGKFGTYFDRFNIPADIDSTCSCREDLRSVKHLLFDCPIIEDIRFSAIYATDNYHQSRPSIGLPVVLENSVFRFSFASGAPYPSVCFLYHLSTGSPKESFIRNIRFLRQ</sequence>
<proteinExistence type="predicted"/>
<evidence type="ECO:0000313" key="1">
    <source>
        <dbReference type="EMBL" id="KAJ4437467.1"/>
    </source>
</evidence>
<comment type="caution">
    <text evidence="1">The sequence shown here is derived from an EMBL/GenBank/DDBJ whole genome shotgun (WGS) entry which is preliminary data.</text>
</comment>
<accession>A0ABQ8SUV2</accession>
<name>A0ABQ8SUV2_PERAM</name>
<organism evidence="1 2">
    <name type="scientific">Periplaneta americana</name>
    <name type="common">American cockroach</name>
    <name type="synonym">Blatta americana</name>
    <dbReference type="NCBI Taxonomy" id="6978"/>
    <lineage>
        <taxon>Eukaryota</taxon>
        <taxon>Metazoa</taxon>
        <taxon>Ecdysozoa</taxon>
        <taxon>Arthropoda</taxon>
        <taxon>Hexapoda</taxon>
        <taxon>Insecta</taxon>
        <taxon>Pterygota</taxon>
        <taxon>Neoptera</taxon>
        <taxon>Polyneoptera</taxon>
        <taxon>Dictyoptera</taxon>
        <taxon>Blattodea</taxon>
        <taxon>Blattoidea</taxon>
        <taxon>Blattidae</taxon>
        <taxon>Blattinae</taxon>
        <taxon>Periplaneta</taxon>
    </lineage>
</organism>
<keyword evidence="2" id="KW-1185">Reference proteome</keyword>
<protein>
    <submittedName>
        <fullName evidence="1">Uncharacterized protein</fullName>
    </submittedName>
</protein>